<evidence type="ECO:0000256" key="6">
    <source>
        <dbReference type="SAM" id="SignalP"/>
    </source>
</evidence>
<dbReference type="InterPro" id="IPR011040">
    <property type="entry name" value="Sialidase"/>
</dbReference>
<accession>A0A344TQ37</accession>
<dbReference type="GO" id="GO:0005975">
    <property type="term" value="P:carbohydrate metabolic process"/>
    <property type="evidence" value="ECO:0007669"/>
    <property type="project" value="InterPro"/>
</dbReference>
<dbReference type="Gene3D" id="3.20.20.80">
    <property type="entry name" value="Glycosidases"/>
    <property type="match status" value="1"/>
</dbReference>
<dbReference type="EC" id="3.2.1.51" evidence="2"/>
<evidence type="ECO:0000256" key="3">
    <source>
        <dbReference type="ARBA" id="ARBA00022729"/>
    </source>
</evidence>
<dbReference type="CDD" id="cd15482">
    <property type="entry name" value="Sialidase_non-viral"/>
    <property type="match status" value="1"/>
</dbReference>
<evidence type="ECO:0000313" key="9">
    <source>
        <dbReference type="Proteomes" id="UP000251993"/>
    </source>
</evidence>
<evidence type="ECO:0000259" key="7">
    <source>
        <dbReference type="PROSITE" id="PS50022"/>
    </source>
</evidence>
<keyword evidence="5" id="KW-0326">Glycosidase</keyword>
<dbReference type="InterPro" id="IPR000421">
    <property type="entry name" value="FA58C"/>
</dbReference>
<evidence type="ECO:0000256" key="5">
    <source>
        <dbReference type="ARBA" id="ARBA00023295"/>
    </source>
</evidence>
<comment type="similarity">
    <text evidence="1">Belongs to the glycosyl hydrolase 29 family.</text>
</comment>
<feature type="chain" id="PRO_5016675232" description="alpha-L-fucosidase" evidence="6">
    <location>
        <begin position="21"/>
        <end position="806"/>
    </location>
</feature>
<dbReference type="Pfam" id="PF13088">
    <property type="entry name" value="BNR_2"/>
    <property type="match status" value="1"/>
</dbReference>
<dbReference type="SUPFAM" id="SSF50939">
    <property type="entry name" value="Sialidases"/>
    <property type="match status" value="1"/>
</dbReference>
<reference evidence="8 9" key="1">
    <citation type="submission" date="2018-07" db="EMBL/GenBank/DDBJ databases">
        <title>Genome sequencing of Runella.</title>
        <authorList>
            <person name="Baek M.-G."/>
            <person name="Yi H."/>
        </authorList>
    </citation>
    <scope>NUCLEOTIDE SEQUENCE [LARGE SCALE GENOMIC DNA]</scope>
    <source>
        <strain evidence="8 9">HYN0085</strain>
    </source>
</reference>
<keyword evidence="4" id="KW-0378">Hydrolase</keyword>
<dbReference type="InterPro" id="IPR057739">
    <property type="entry name" value="Glyco_hydro_29_N"/>
</dbReference>
<dbReference type="InterPro" id="IPR017853">
    <property type="entry name" value="GH"/>
</dbReference>
<dbReference type="PROSITE" id="PS50022">
    <property type="entry name" value="FA58C_3"/>
    <property type="match status" value="1"/>
</dbReference>
<dbReference type="GO" id="GO:0004560">
    <property type="term" value="F:alpha-L-fucosidase activity"/>
    <property type="evidence" value="ECO:0007669"/>
    <property type="project" value="InterPro"/>
</dbReference>
<gene>
    <name evidence="8" type="ORF">DR864_25000</name>
</gene>
<dbReference type="EMBL" id="CP030850">
    <property type="protein sequence ID" value="AXE20758.1"/>
    <property type="molecule type" value="Genomic_DNA"/>
</dbReference>
<dbReference type="AlphaFoldDB" id="A0A344TQ37"/>
<dbReference type="Pfam" id="PF00754">
    <property type="entry name" value="F5_F8_type_C"/>
    <property type="match status" value="1"/>
</dbReference>
<evidence type="ECO:0000256" key="4">
    <source>
        <dbReference type="ARBA" id="ARBA00022801"/>
    </source>
</evidence>
<dbReference type="RefSeq" id="WP_114069520.1">
    <property type="nucleotide sequence ID" value="NZ_CP030850.1"/>
</dbReference>
<sequence length="806" mass="90543">MNLKSFFLLVFTFAGTVLWAQTPAVVLVKEEFIFDNPPVPSCHASSIVQLGDQHLMATWFGGTAEGKPDVTIWLSEYQKGKWSQPKQMADGIIDANKRYPCWNPVLFKTKEGKLMLYYKIGPNPREWWGMVRYSTNNGKTWSDPEKLPDGMLGPIKNKPIQLSNGDILHPTSTESVTGNVWHVHLEKTDKNGNNWQKINIDNGNFGAIQPSILTYPDGRMQMLCRSRQNVVVETWSTDGGKTWSPVSATSLPNPNSGTDAVTLKNGTQILIYNPLIRGIDWAKGRNKLRVAASKDGINWQDIYSLEDEGKGEFSYPAVIQTTDGLVHITYTHERKKVKHVVLKVPDVLPPKPVGPTPSKAQMGWHEMEQNAFIHFTTNTFTDLEWGYGDEKPSIFNPTQTDVDQWIKTLKDAGFKGAILTVKHHDGFCLFPSQYTEHSIKNSPYKNGKGDIVREVADACKKHGLKFGIYLSPWDRNHPEYGKPGYVEYYRNQLKELFTNYGPAFEMWFDGANGGDGYYGGAREKRQIKGSTYYDWPKTLDLVRQMEPNVIFFSDAGPGVRWVGNERGVAGETNWNSITPDTLFAGKGGIEKLLNTGSEDGTQWIPAEVDVSIRPGWFYHAKEDSKVRTPENLFDIYLTSVGRGSTLLLNVPPDRRGVIHENDVKALQGWRAMIDREFKTNLAANAKTKASSFRGNAVYYASANLTDSNKDTYWTTNDDVTTGSVEIDLGKTQTVKYITLKEYIALGQRVKSFEIEAWQNGSWQKVAQATTIGYKRILKLTPLQTSKIRVNITASKASPVLSAVEVY</sequence>
<keyword evidence="3 6" id="KW-0732">Signal</keyword>
<dbReference type="Gene3D" id="2.120.10.10">
    <property type="match status" value="1"/>
</dbReference>
<name>A0A344TQ37_9BACT</name>
<evidence type="ECO:0000313" key="8">
    <source>
        <dbReference type="EMBL" id="AXE20758.1"/>
    </source>
</evidence>
<dbReference type="PANTHER" id="PTHR43752">
    <property type="entry name" value="BNR/ASP-BOX REPEAT FAMILY PROTEIN"/>
    <property type="match status" value="1"/>
</dbReference>
<dbReference type="PANTHER" id="PTHR43752:SF2">
    <property type="entry name" value="BNR_ASP-BOX REPEAT FAMILY PROTEIN"/>
    <property type="match status" value="1"/>
</dbReference>
<dbReference type="OrthoDB" id="1095333at2"/>
<dbReference type="SUPFAM" id="SSF49785">
    <property type="entry name" value="Galactose-binding domain-like"/>
    <property type="match status" value="1"/>
</dbReference>
<dbReference type="SUPFAM" id="SSF51445">
    <property type="entry name" value="(Trans)glycosidases"/>
    <property type="match status" value="1"/>
</dbReference>
<keyword evidence="9" id="KW-1185">Reference proteome</keyword>
<feature type="domain" description="F5/8 type C" evidence="7">
    <location>
        <begin position="670"/>
        <end position="806"/>
    </location>
</feature>
<evidence type="ECO:0000256" key="2">
    <source>
        <dbReference type="ARBA" id="ARBA00012662"/>
    </source>
</evidence>
<protein>
    <recommendedName>
        <fullName evidence="2">alpha-L-fucosidase</fullName>
        <ecNumber evidence="2">3.2.1.51</ecNumber>
    </recommendedName>
</protein>
<dbReference type="KEGG" id="run:DR864_25000"/>
<dbReference type="InterPro" id="IPR000933">
    <property type="entry name" value="Glyco_hydro_29"/>
</dbReference>
<dbReference type="Gene3D" id="2.60.120.260">
    <property type="entry name" value="Galactose-binding domain-like"/>
    <property type="match status" value="1"/>
</dbReference>
<proteinExistence type="inferred from homology"/>
<dbReference type="Pfam" id="PF01120">
    <property type="entry name" value="Alpha_L_fucos"/>
    <property type="match status" value="1"/>
</dbReference>
<feature type="signal peptide" evidence="6">
    <location>
        <begin position="1"/>
        <end position="20"/>
    </location>
</feature>
<organism evidence="8 9">
    <name type="scientific">Runella rosea</name>
    <dbReference type="NCBI Taxonomy" id="2259595"/>
    <lineage>
        <taxon>Bacteria</taxon>
        <taxon>Pseudomonadati</taxon>
        <taxon>Bacteroidota</taxon>
        <taxon>Cytophagia</taxon>
        <taxon>Cytophagales</taxon>
        <taxon>Spirosomataceae</taxon>
        <taxon>Runella</taxon>
    </lineage>
</organism>
<dbReference type="InterPro" id="IPR036278">
    <property type="entry name" value="Sialidase_sf"/>
</dbReference>
<dbReference type="FunFam" id="3.20.20.80:FF:000052">
    <property type="entry name" value="Putative alpha-L-fucosidase 1"/>
    <property type="match status" value="1"/>
</dbReference>
<dbReference type="Proteomes" id="UP000251993">
    <property type="component" value="Chromosome"/>
</dbReference>
<evidence type="ECO:0000256" key="1">
    <source>
        <dbReference type="ARBA" id="ARBA00007951"/>
    </source>
</evidence>
<dbReference type="InterPro" id="IPR008979">
    <property type="entry name" value="Galactose-bd-like_sf"/>
</dbReference>
<dbReference type="SMART" id="SM00812">
    <property type="entry name" value="Alpha_L_fucos"/>
    <property type="match status" value="1"/>
</dbReference>